<name>A0A654U563_MYCTX</name>
<evidence type="ECO:0000313" key="2">
    <source>
        <dbReference type="Proteomes" id="UP000046680"/>
    </source>
</evidence>
<sequence>MVGDSEPVCLVSHSLQQIESLTVARHDNRVRLRRHPYLFQPLGQADHRDVGNTEFVDYRTGRVDLRRAAVDDVQIGRIGESTRLPFRRKKIRIALIAQVPQEAAPGHLGNTGHVVGAPLACGFPDPEVAVVRLARQAVFEHHQ</sequence>
<protein>
    <submittedName>
        <fullName evidence="1">Uncharacterized protein</fullName>
    </submittedName>
</protein>
<organism evidence="1 2">
    <name type="scientific">Mycobacterium tuberculosis</name>
    <dbReference type="NCBI Taxonomy" id="1773"/>
    <lineage>
        <taxon>Bacteria</taxon>
        <taxon>Bacillati</taxon>
        <taxon>Actinomycetota</taxon>
        <taxon>Actinomycetes</taxon>
        <taxon>Mycobacteriales</taxon>
        <taxon>Mycobacteriaceae</taxon>
        <taxon>Mycobacterium</taxon>
        <taxon>Mycobacterium tuberculosis complex</taxon>
    </lineage>
</organism>
<proteinExistence type="predicted"/>
<dbReference type="Proteomes" id="UP000046680">
    <property type="component" value="Unassembled WGS sequence"/>
</dbReference>
<accession>A0A654U563</accession>
<evidence type="ECO:0000313" key="1">
    <source>
        <dbReference type="EMBL" id="CFR90122.1"/>
    </source>
</evidence>
<reference evidence="1 2" key="1">
    <citation type="submission" date="2015-03" db="EMBL/GenBank/DDBJ databases">
        <authorList>
            <consortium name="Pathogen Informatics"/>
        </authorList>
    </citation>
    <scope>NUCLEOTIDE SEQUENCE [LARGE SCALE GENOMIC DNA]</scope>
    <source>
        <strain evidence="1 2">C09601061</strain>
    </source>
</reference>
<dbReference type="AlphaFoldDB" id="A0A654U563"/>
<gene>
    <name evidence="1" type="ORF">ERS007657_02818</name>
</gene>
<dbReference type="EMBL" id="CGCX01001179">
    <property type="protein sequence ID" value="CFR90122.1"/>
    <property type="molecule type" value="Genomic_DNA"/>
</dbReference>